<organism evidence="3 4">
    <name type="scientific">Actinomadura chibensis</name>
    <dbReference type="NCBI Taxonomy" id="392828"/>
    <lineage>
        <taxon>Bacteria</taxon>
        <taxon>Bacillati</taxon>
        <taxon>Actinomycetota</taxon>
        <taxon>Actinomycetes</taxon>
        <taxon>Streptosporangiales</taxon>
        <taxon>Thermomonosporaceae</taxon>
        <taxon>Actinomadura</taxon>
    </lineage>
</organism>
<feature type="compositionally biased region" description="Low complexity" evidence="1">
    <location>
        <begin position="30"/>
        <end position="51"/>
    </location>
</feature>
<keyword evidence="2" id="KW-0732">Signal</keyword>
<dbReference type="RefSeq" id="WP_148344291.1">
    <property type="nucleotide sequence ID" value="NZ_VSFG01000002.1"/>
</dbReference>
<evidence type="ECO:0000256" key="1">
    <source>
        <dbReference type="SAM" id="MobiDB-lite"/>
    </source>
</evidence>
<keyword evidence="4" id="KW-1185">Reference proteome</keyword>
<name>A0A5D0NPN3_9ACTN</name>
<accession>A0A5D0NPN3</accession>
<proteinExistence type="predicted"/>
<feature type="signal peptide" evidence="2">
    <location>
        <begin position="1"/>
        <end position="25"/>
    </location>
</feature>
<reference evidence="3 4" key="1">
    <citation type="submission" date="2019-08" db="EMBL/GenBank/DDBJ databases">
        <title>Actinomadura sp. nov. CYP1-5 isolated from mountain soil.</title>
        <authorList>
            <person name="Songsumanus A."/>
            <person name="Kuncharoen N."/>
            <person name="Kudo T."/>
            <person name="Yuki M."/>
            <person name="Igarashi Y."/>
            <person name="Tanasupawat S."/>
        </authorList>
    </citation>
    <scope>NUCLEOTIDE SEQUENCE [LARGE SCALE GENOMIC DNA]</scope>
    <source>
        <strain evidence="3 4">JCM 14158</strain>
    </source>
</reference>
<dbReference type="Proteomes" id="UP000323380">
    <property type="component" value="Unassembled WGS sequence"/>
</dbReference>
<comment type="caution">
    <text evidence="3">The sequence shown here is derived from an EMBL/GenBank/DDBJ whole genome shotgun (WGS) entry which is preliminary data.</text>
</comment>
<sequence length="178" mass="18011">MVRPFTGLRLSFAVGLMAVAGLAGCGDDAAAPESGASPARTTAPASATPTRTPTPTPTPTAADGRNLRACVDGTCEVKVTRPVEIGLDEEKLELAAVKVTSLKAGAVSFEMVLSSSGSFDFRCDGDTACETFVVGPAYGSPGTGRVTAHPGAVIRANGLIVHVVTAAKGAAILRMKPR</sequence>
<feature type="region of interest" description="Disordered" evidence="1">
    <location>
        <begin position="30"/>
        <end position="65"/>
    </location>
</feature>
<dbReference type="AlphaFoldDB" id="A0A5D0NPN3"/>
<evidence type="ECO:0000256" key="2">
    <source>
        <dbReference type="SAM" id="SignalP"/>
    </source>
</evidence>
<evidence type="ECO:0008006" key="5">
    <source>
        <dbReference type="Google" id="ProtNLM"/>
    </source>
</evidence>
<gene>
    <name evidence="3" type="ORF">FXF69_13355</name>
</gene>
<protein>
    <recommendedName>
        <fullName evidence="5">Lipoprotein</fullName>
    </recommendedName>
</protein>
<dbReference type="EMBL" id="VSFG01000002">
    <property type="protein sequence ID" value="TYB46259.1"/>
    <property type="molecule type" value="Genomic_DNA"/>
</dbReference>
<feature type="chain" id="PRO_5039451955" description="Lipoprotein" evidence="2">
    <location>
        <begin position="26"/>
        <end position="178"/>
    </location>
</feature>
<dbReference type="PROSITE" id="PS51257">
    <property type="entry name" value="PROKAR_LIPOPROTEIN"/>
    <property type="match status" value="1"/>
</dbReference>
<evidence type="ECO:0000313" key="4">
    <source>
        <dbReference type="Proteomes" id="UP000323380"/>
    </source>
</evidence>
<evidence type="ECO:0000313" key="3">
    <source>
        <dbReference type="EMBL" id="TYB46259.1"/>
    </source>
</evidence>
<dbReference type="STRING" id="1220554.GCA_001552135_06494"/>